<evidence type="ECO:0000256" key="7">
    <source>
        <dbReference type="RuleBase" id="RU363079"/>
    </source>
</evidence>
<name>X6NW05_RETFI</name>
<dbReference type="GO" id="GO:0016020">
    <property type="term" value="C:membrane"/>
    <property type="evidence" value="ECO:0007669"/>
    <property type="project" value="UniProtKB-SubCell"/>
</dbReference>
<evidence type="ECO:0000256" key="6">
    <source>
        <dbReference type="ARBA" id="ARBA00023136"/>
    </source>
</evidence>
<dbReference type="AlphaFoldDB" id="X6NW05"/>
<accession>X6NW05</accession>
<dbReference type="GO" id="GO:0072657">
    <property type="term" value="P:protein localization to membrane"/>
    <property type="evidence" value="ECO:0007669"/>
    <property type="project" value="TreeGrafter"/>
</dbReference>
<dbReference type="PANTHER" id="PTHR10766">
    <property type="entry name" value="TRANSMEMBRANE 9 SUPERFAMILY PROTEIN"/>
    <property type="match status" value="1"/>
</dbReference>
<evidence type="ECO:0000313" key="9">
    <source>
        <dbReference type="Proteomes" id="UP000023152"/>
    </source>
</evidence>
<feature type="transmembrane region" description="Helical" evidence="7">
    <location>
        <begin position="192"/>
        <end position="219"/>
    </location>
</feature>
<proteinExistence type="inferred from homology"/>
<evidence type="ECO:0000256" key="3">
    <source>
        <dbReference type="ARBA" id="ARBA00022692"/>
    </source>
</evidence>
<comment type="caution">
    <text evidence="8">The sequence shown here is derived from an EMBL/GenBank/DDBJ whole genome shotgun (WGS) entry which is preliminary data.</text>
</comment>
<dbReference type="Proteomes" id="UP000023152">
    <property type="component" value="Unassembled WGS sequence"/>
</dbReference>
<keyword evidence="4" id="KW-0732">Signal</keyword>
<keyword evidence="6 7" id="KW-0472">Membrane</keyword>
<dbReference type="EMBL" id="ASPP01006060">
    <property type="protein sequence ID" value="ETO29447.1"/>
    <property type="molecule type" value="Genomic_DNA"/>
</dbReference>
<dbReference type="PANTHER" id="PTHR10766:SF177">
    <property type="entry name" value="TRANSMEMBRANE 9 SUPERFAMILY MEMBER 1"/>
    <property type="match status" value="1"/>
</dbReference>
<dbReference type="Pfam" id="PF02990">
    <property type="entry name" value="EMP70"/>
    <property type="match status" value="1"/>
</dbReference>
<feature type="transmembrane region" description="Helical" evidence="7">
    <location>
        <begin position="34"/>
        <end position="59"/>
    </location>
</feature>
<feature type="transmembrane region" description="Helical" evidence="7">
    <location>
        <begin position="71"/>
        <end position="95"/>
    </location>
</feature>
<feature type="transmembrane region" description="Helical" evidence="7">
    <location>
        <begin position="263"/>
        <end position="285"/>
    </location>
</feature>
<feature type="transmembrane region" description="Helical" evidence="7">
    <location>
        <begin position="231"/>
        <end position="251"/>
    </location>
</feature>
<evidence type="ECO:0000256" key="5">
    <source>
        <dbReference type="ARBA" id="ARBA00022989"/>
    </source>
</evidence>
<organism evidence="8 9">
    <name type="scientific">Reticulomyxa filosa</name>
    <dbReference type="NCBI Taxonomy" id="46433"/>
    <lineage>
        <taxon>Eukaryota</taxon>
        <taxon>Sar</taxon>
        <taxon>Rhizaria</taxon>
        <taxon>Retaria</taxon>
        <taxon>Foraminifera</taxon>
        <taxon>Monothalamids</taxon>
        <taxon>Reticulomyxidae</taxon>
        <taxon>Reticulomyxa</taxon>
    </lineage>
</organism>
<evidence type="ECO:0000256" key="2">
    <source>
        <dbReference type="ARBA" id="ARBA00005227"/>
    </source>
</evidence>
<comment type="subcellular location">
    <subcellularLocation>
        <location evidence="1">Membrane</location>
        <topology evidence="1">Multi-pass membrane protein</topology>
    </subcellularLocation>
</comment>
<sequence length="301" mass="33926">MALSKIIGTQLLVLMISLLLLSLIGTFYPGNRGALTSAVIFCYCLTAGISGHVSGGLYVQMGGQKWATNAVLTACIFPVPFFVIFLVVNSIAWIYNSTMALPFLYIFAVIVLWSVVTFPLTIYAAHRVRNISPQLDVPIKPTTKVAREIPDLPWYRSAWLQIILTGILPFTAIYIELHFLFTAIFGHQVYTLFGILSLAFFMLLIVTAAVTIAVTYFQLQSEDWRWWWRSFATAGSPGIYILGYAVFYYYYRSYMNGVLQAAFFFGYVTAVSYAFFLMLGAVGWWSTFTFLKQIYGAIKPE</sequence>
<dbReference type="InterPro" id="IPR004240">
    <property type="entry name" value="EMP70"/>
</dbReference>
<feature type="transmembrane region" description="Helical" evidence="7">
    <location>
        <begin position="7"/>
        <end position="28"/>
    </location>
</feature>
<evidence type="ECO:0000256" key="1">
    <source>
        <dbReference type="ARBA" id="ARBA00004141"/>
    </source>
</evidence>
<evidence type="ECO:0000256" key="4">
    <source>
        <dbReference type="ARBA" id="ARBA00022729"/>
    </source>
</evidence>
<keyword evidence="9" id="KW-1185">Reference proteome</keyword>
<keyword evidence="5 7" id="KW-1133">Transmembrane helix</keyword>
<feature type="transmembrane region" description="Helical" evidence="7">
    <location>
        <begin position="162"/>
        <end position="186"/>
    </location>
</feature>
<reference evidence="8 9" key="1">
    <citation type="journal article" date="2013" name="Curr. Biol.">
        <title>The Genome of the Foraminiferan Reticulomyxa filosa.</title>
        <authorList>
            <person name="Glockner G."/>
            <person name="Hulsmann N."/>
            <person name="Schleicher M."/>
            <person name="Noegel A.A."/>
            <person name="Eichinger L."/>
            <person name="Gallinger C."/>
            <person name="Pawlowski J."/>
            <person name="Sierra R."/>
            <person name="Euteneuer U."/>
            <person name="Pillet L."/>
            <person name="Moustafa A."/>
            <person name="Platzer M."/>
            <person name="Groth M."/>
            <person name="Szafranski K."/>
            <person name="Schliwa M."/>
        </authorList>
    </citation>
    <scope>NUCLEOTIDE SEQUENCE [LARGE SCALE GENOMIC DNA]</scope>
</reference>
<dbReference type="OMA" id="WKETQIP"/>
<protein>
    <recommendedName>
        <fullName evidence="7">Transmembrane 9 superfamily member</fullName>
    </recommendedName>
</protein>
<comment type="similarity">
    <text evidence="2 7">Belongs to the nonaspanin (TM9SF) (TC 9.A.2) family.</text>
</comment>
<feature type="transmembrane region" description="Helical" evidence="7">
    <location>
        <begin position="101"/>
        <end position="125"/>
    </location>
</feature>
<dbReference type="OrthoDB" id="1666796at2759"/>
<gene>
    <name evidence="8" type="ORF">RFI_07674</name>
</gene>
<keyword evidence="3 7" id="KW-0812">Transmembrane</keyword>
<evidence type="ECO:0000313" key="8">
    <source>
        <dbReference type="EMBL" id="ETO29447.1"/>
    </source>
</evidence>